<feature type="region of interest" description="Disordered" evidence="15">
    <location>
        <begin position="556"/>
        <end position="609"/>
    </location>
</feature>
<evidence type="ECO:0000256" key="2">
    <source>
        <dbReference type="ARBA" id="ARBA00010107"/>
    </source>
</evidence>
<evidence type="ECO:0000256" key="10">
    <source>
        <dbReference type="ARBA" id="ARBA00023163"/>
    </source>
</evidence>
<feature type="compositionally biased region" description="Gly residues" evidence="15">
    <location>
        <begin position="669"/>
        <end position="684"/>
    </location>
</feature>
<evidence type="ECO:0000256" key="13">
    <source>
        <dbReference type="ARBA" id="ARBA00045805"/>
    </source>
</evidence>
<evidence type="ECO:0000256" key="3">
    <source>
        <dbReference type="ARBA" id="ARBA00013184"/>
    </source>
</evidence>
<dbReference type="Gene3D" id="3.30.60.60">
    <property type="entry name" value="N-acetyl transferase-like"/>
    <property type="match status" value="1"/>
</dbReference>
<evidence type="ECO:0000256" key="14">
    <source>
        <dbReference type="PIRSR" id="PIRSR602717-51"/>
    </source>
</evidence>
<keyword evidence="5" id="KW-0479">Metal-binding</keyword>
<keyword evidence="18" id="KW-1185">Reference proteome</keyword>
<name>A0AAJ0FSN6_9HYPO</name>
<dbReference type="InterPro" id="IPR036388">
    <property type="entry name" value="WH-like_DNA-bd_sf"/>
</dbReference>
<dbReference type="GO" id="GO:0046972">
    <property type="term" value="F:histone H4K16 acetyltransferase activity"/>
    <property type="evidence" value="ECO:0007669"/>
    <property type="project" value="TreeGrafter"/>
</dbReference>
<feature type="active site" description="Proton donor/acceptor" evidence="14">
    <location>
        <position position="1134"/>
    </location>
</feature>
<feature type="compositionally biased region" description="Polar residues" evidence="15">
    <location>
        <begin position="556"/>
        <end position="575"/>
    </location>
</feature>
<dbReference type="PANTHER" id="PTHR10615">
    <property type="entry name" value="HISTONE ACETYLTRANSFERASE"/>
    <property type="match status" value="1"/>
</dbReference>
<dbReference type="InterPro" id="IPR002717">
    <property type="entry name" value="HAT_MYST-type"/>
</dbReference>
<dbReference type="GO" id="GO:0008270">
    <property type="term" value="F:zinc ion binding"/>
    <property type="evidence" value="ECO:0007669"/>
    <property type="project" value="UniProtKB-KW"/>
</dbReference>
<dbReference type="PROSITE" id="PS51726">
    <property type="entry name" value="MYST_HAT"/>
    <property type="match status" value="1"/>
</dbReference>
<dbReference type="Pfam" id="PF01853">
    <property type="entry name" value="MOZ_SAS"/>
    <property type="match status" value="1"/>
</dbReference>
<dbReference type="Gene3D" id="3.40.630.30">
    <property type="match status" value="1"/>
</dbReference>
<reference evidence="17" key="1">
    <citation type="submission" date="2023-06" db="EMBL/GenBank/DDBJ databases">
        <title>Conoideocrella luteorostrata (Hypocreales: Clavicipitaceae), a potential biocontrol fungus for elongate hemlock scale in United States Christmas tree production areas.</title>
        <authorList>
            <person name="Barrett H."/>
            <person name="Lovett B."/>
            <person name="Macias A.M."/>
            <person name="Stajich J.E."/>
            <person name="Kasson M.T."/>
        </authorList>
    </citation>
    <scope>NUCLEOTIDE SEQUENCE</scope>
    <source>
        <strain evidence="17">ARSEF 14590</strain>
    </source>
</reference>
<keyword evidence="10" id="KW-0804">Transcription</keyword>
<evidence type="ECO:0000256" key="11">
    <source>
        <dbReference type="ARBA" id="ARBA00023242"/>
    </source>
</evidence>
<feature type="compositionally biased region" description="Gly residues" evidence="15">
    <location>
        <begin position="908"/>
        <end position="917"/>
    </location>
</feature>
<dbReference type="EC" id="2.3.1.48" evidence="3"/>
<evidence type="ECO:0000259" key="16">
    <source>
        <dbReference type="PROSITE" id="PS51726"/>
    </source>
</evidence>
<dbReference type="GO" id="GO:0006355">
    <property type="term" value="P:regulation of DNA-templated transcription"/>
    <property type="evidence" value="ECO:0007669"/>
    <property type="project" value="InterPro"/>
</dbReference>
<feature type="compositionally biased region" description="Pro residues" evidence="15">
    <location>
        <begin position="848"/>
        <end position="861"/>
    </location>
</feature>
<evidence type="ECO:0000313" key="17">
    <source>
        <dbReference type="EMBL" id="KAK2595541.1"/>
    </source>
</evidence>
<dbReference type="FunFam" id="3.40.630.30:FF:000067">
    <property type="entry name" value="Histone acetyltransferase"/>
    <property type="match status" value="1"/>
</dbReference>
<dbReference type="Proteomes" id="UP001251528">
    <property type="component" value="Unassembled WGS sequence"/>
</dbReference>
<feature type="compositionally biased region" description="Polar residues" evidence="15">
    <location>
        <begin position="718"/>
        <end position="727"/>
    </location>
</feature>
<comment type="subcellular location">
    <subcellularLocation>
        <location evidence="1">Nucleus</location>
    </subcellularLocation>
</comment>
<dbReference type="EMBL" id="JASWJB010000128">
    <property type="protein sequence ID" value="KAK2595541.1"/>
    <property type="molecule type" value="Genomic_DNA"/>
</dbReference>
<dbReference type="InterPro" id="IPR050603">
    <property type="entry name" value="MYST_HAT"/>
</dbReference>
<evidence type="ECO:0000256" key="9">
    <source>
        <dbReference type="ARBA" id="ARBA00023015"/>
    </source>
</evidence>
<keyword evidence="6" id="KW-0863">Zinc-finger</keyword>
<gene>
    <name evidence="17" type="primary">SAS2</name>
    <name evidence="17" type="ORF">QQS21_006715</name>
</gene>
<evidence type="ECO:0000256" key="4">
    <source>
        <dbReference type="ARBA" id="ARBA00022679"/>
    </source>
</evidence>
<evidence type="ECO:0000256" key="7">
    <source>
        <dbReference type="ARBA" id="ARBA00022833"/>
    </source>
</evidence>
<keyword evidence="12 17" id="KW-0012">Acyltransferase</keyword>
<feature type="compositionally biased region" description="Polar residues" evidence="15">
    <location>
        <begin position="691"/>
        <end position="710"/>
    </location>
</feature>
<evidence type="ECO:0000256" key="12">
    <source>
        <dbReference type="ARBA" id="ARBA00023315"/>
    </source>
</evidence>
<dbReference type="Gene3D" id="1.10.10.10">
    <property type="entry name" value="Winged helix-like DNA-binding domain superfamily/Winged helix DNA-binding domain"/>
    <property type="match status" value="1"/>
</dbReference>
<evidence type="ECO:0000256" key="5">
    <source>
        <dbReference type="ARBA" id="ARBA00022723"/>
    </source>
</evidence>
<evidence type="ECO:0000256" key="6">
    <source>
        <dbReference type="ARBA" id="ARBA00022771"/>
    </source>
</evidence>
<evidence type="ECO:0000256" key="8">
    <source>
        <dbReference type="ARBA" id="ARBA00022990"/>
    </source>
</evidence>
<dbReference type="InterPro" id="IPR016181">
    <property type="entry name" value="Acyl_CoA_acyltransferase"/>
</dbReference>
<keyword evidence="11" id="KW-0539">Nucleus</keyword>
<feature type="region of interest" description="Disordered" evidence="15">
    <location>
        <begin position="640"/>
        <end position="798"/>
    </location>
</feature>
<evidence type="ECO:0000256" key="1">
    <source>
        <dbReference type="ARBA" id="ARBA00004123"/>
    </source>
</evidence>
<comment type="caution">
    <text evidence="17">The sequence shown here is derived from an EMBL/GenBank/DDBJ whole genome shotgun (WGS) entry which is preliminary data.</text>
</comment>
<feature type="region of interest" description="Disordered" evidence="15">
    <location>
        <begin position="902"/>
        <end position="931"/>
    </location>
</feature>
<organism evidence="17 18">
    <name type="scientific">Conoideocrella luteorostrata</name>
    <dbReference type="NCBI Taxonomy" id="1105319"/>
    <lineage>
        <taxon>Eukaryota</taxon>
        <taxon>Fungi</taxon>
        <taxon>Dikarya</taxon>
        <taxon>Ascomycota</taxon>
        <taxon>Pezizomycotina</taxon>
        <taxon>Sordariomycetes</taxon>
        <taxon>Hypocreomycetidae</taxon>
        <taxon>Hypocreales</taxon>
        <taxon>Clavicipitaceae</taxon>
        <taxon>Conoideocrella</taxon>
    </lineage>
</organism>
<evidence type="ECO:0000256" key="15">
    <source>
        <dbReference type="SAM" id="MobiDB-lite"/>
    </source>
</evidence>
<keyword evidence="9" id="KW-0805">Transcription regulation</keyword>
<comment type="similarity">
    <text evidence="2">Belongs to the MYST (SAS/MOZ) family.</text>
</comment>
<comment type="function">
    <text evidence="13">Catalytic component of the NuA4 histone acetyltransferase (HAT) complex which is involved in epigenetic transcriptional activation of selected genes principally by acetylation of nucleosomal histones H4, H3, H2B, H2A and H2A variant H2A.Z. Acetylates histone H4 to form H4K5ac, H4K8ac, H4K12ac and H4K16ac, histone H3 to form H3K14ac, and histone H2A to form H2AK4ac and H2AK7ac. The NuA4 complex is involved in the DNA damage response and is required for chromosome segregation. The NuA4 complex plays a direct role in repair of DNA double-strand breaks (DSBs) through homologous recombination. Recruitment to promoters depends on H3K4me. Also acetylates non-histone proteins. In addition to protein acetyltransferase, can use different acyl-CoA substrates, such as 2-hydroxyisobutanoyl-CoA (2-hydroxyisobutyryl-CoA) or (2E)-butenoyl-CoA (crotonyl-CoA), and is able to mediate protein 2-hydroxyisobutyrylation and crotonylation, respectively.</text>
</comment>
<evidence type="ECO:0000313" key="18">
    <source>
        <dbReference type="Proteomes" id="UP001251528"/>
    </source>
</evidence>
<keyword evidence="8" id="KW-0007">Acetylation</keyword>
<feature type="region of interest" description="Disordered" evidence="15">
    <location>
        <begin position="1218"/>
        <end position="1272"/>
    </location>
</feature>
<feature type="region of interest" description="Disordered" evidence="15">
    <location>
        <begin position="824"/>
        <end position="874"/>
    </location>
</feature>
<dbReference type="SUPFAM" id="SSF55729">
    <property type="entry name" value="Acyl-CoA N-acyltransferases (Nat)"/>
    <property type="match status" value="1"/>
</dbReference>
<accession>A0AAJ0FSN6</accession>
<feature type="region of interest" description="Disordered" evidence="15">
    <location>
        <begin position="984"/>
        <end position="1005"/>
    </location>
</feature>
<feature type="domain" description="MYST-type HAT" evidence="16">
    <location>
        <begin position="872"/>
        <end position="1222"/>
    </location>
</feature>
<sequence length="1326" mass="145419">MHQCQGYDEPFLFVNQALPGTQELRSKKSASQHKDYWNQQLGAITPRDKDALTHPGPRISLVGFKDNIVISHFVTNLRIGFEQNPASMSDAPTMRAAMESFGNNTSAYVSGLSVAEVYFDQIHKVDQLHTHAVTLYGQSMSWLRSDLQQMNRNFSRPKAFLSLWTAYFLSLFELISAASPGGMWLQHAQGVASLIQMLGPEAFQSSSANALYEVKRPFLGIAHIVLKKRCFLESENWKTVPWAPQPDSKLPGSLLMDVFVDIPGIIEVAHRLQGDAEKMKVGTINGAEILAARTMLQDKTLAAIHRLSEARWKWEDMYPRVCWKTRINLATTLCLDEEGKPLFDTCLNFVGMKRTFEILFYNVSRLLLFHLSDLAGLRDDDTANMDHAWQRHGPFLNPLLLPGLGTRESHALEICRIVDYLMNGEQNYHGAYILLFPLRVARTKLESSPKLHNWIGRILKQFAEEKGLKIGEYLNDVTQSGDATTAITTRTKTTTTTATATTSSLRSAASTLHALRLLTLRRQPHHFLAIAFLSRLGATRIRHFILRSSVLDAAPSSTSRRISTSGAPYDTSSYHSRLRKHSGSSSRMPLVLHSSSSHPGRPPHPTLGQTALFFSRSTQAMPQKRKRPDEPAQAVFQSLTRRATRQTPVLPPLPPTSAGKVAQAPAAGGPTGGPGPGPGSGSGSGSAALEGQQTQPNQKPKILQSTTGPTTPLPPISNPTAAASQTPVPIPSPPGLTARNLERPRTAVPPPQVPPLPAETPVPVPVITPVSPPSIPRQSTAAISGTGPPARQSMSGVSVKENIRPSDLVAPEITYHVPQPALPGRVPSSLLRPHGPSTLPPRLDRRPAPPVVTPVLPPKPPTLAVNDRGPPRADRNIDKVVLGDLCFRTWYPSYYGKEVLGDTSGNARSGGGGGSKDGGQDTSNKASKRDREVQPMLDRLYVCPCCFKYAKELVTWRGHVKICERQAFIPGTKVYMHPRGRRRVSVAHDGKGPGPKRRRRDSGVRHREEIVQDEGEWSIWEVDGEKHGLFCQNLSLFAKLFLDNKSVFFDVTGFNYFLLVYTPPAKPAVSGTEPVQSRPSQVTGFFSKEKMSWDNNNLACILVFPPWQRKGLGALLMGASYEISRREGILGGPEKPISDLGKKGYKRFWCGEIARWLLSLENTAQQPQSQLQPQQGGTGPTQELIVDVNDCSQGTWIAVEDCLSVLRDMGIVVDAGMGYGKPEKKEEPEDNEGAGAESQGPEENDATGQKQDASSKPAEEKQLSGPAPVKIVPRVRVDKDAVRLYVARHRISLERTCDPDGFVEGYAVKVDRGEETDGAKQAVEAA</sequence>
<proteinExistence type="inferred from homology"/>
<dbReference type="GO" id="GO:0035267">
    <property type="term" value="C:NuA4 histone acetyltransferase complex"/>
    <property type="evidence" value="ECO:0007669"/>
    <property type="project" value="TreeGrafter"/>
</dbReference>
<protein>
    <recommendedName>
        <fullName evidence="3">histone acetyltransferase</fullName>
        <ecNumber evidence="3">2.3.1.48</ecNumber>
    </recommendedName>
</protein>
<feature type="compositionally biased region" description="Pro residues" evidence="15">
    <location>
        <begin position="747"/>
        <end position="775"/>
    </location>
</feature>
<dbReference type="PANTHER" id="PTHR10615:SF219">
    <property type="entry name" value="HISTONE ACETYLTRANSFERASE KAT5"/>
    <property type="match status" value="1"/>
</dbReference>
<dbReference type="GO" id="GO:0005634">
    <property type="term" value="C:nucleus"/>
    <property type="evidence" value="ECO:0007669"/>
    <property type="project" value="UniProtKB-SubCell"/>
</dbReference>
<keyword evidence="4 17" id="KW-0808">Transferase</keyword>
<keyword evidence="7" id="KW-0862">Zinc</keyword>